<keyword evidence="4" id="KW-1185">Reference proteome</keyword>
<evidence type="ECO:0000259" key="2">
    <source>
        <dbReference type="Pfam" id="PF08366"/>
    </source>
</evidence>
<feature type="compositionally biased region" description="Basic and acidic residues" evidence="1">
    <location>
        <begin position="51"/>
        <end position="61"/>
    </location>
</feature>
<evidence type="ECO:0000313" key="3">
    <source>
        <dbReference type="EMBL" id="VEL14059.1"/>
    </source>
</evidence>
<sequence length="179" mass="19584">MPRANYGEKRTVSLLRGSNLDKAATDAVIRAEAQALSDGDEEDEEEEEDDRLYRQEERTEEGPIASTPHRRLHPALITEPVHVFDPDAREHVCLDLPSPVVDVLAIGGCPAASRTQLGDSDSCMGPVQALLILCEEELVAVDLVSSGWPYFRPPYLTTLHASTLTTHCLVTQVGSCNSF</sequence>
<reference evidence="3" key="1">
    <citation type="submission" date="2018-11" db="EMBL/GenBank/DDBJ databases">
        <authorList>
            <consortium name="Pathogen Informatics"/>
        </authorList>
    </citation>
    <scope>NUCLEOTIDE SEQUENCE</scope>
</reference>
<proteinExistence type="predicted"/>
<accession>A0A448WKK9</accession>
<gene>
    <name evidence="3" type="ORF">PXEA_LOCUS7499</name>
</gene>
<dbReference type="Proteomes" id="UP000784294">
    <property type="component" value="Unassembled WGS sequence"/>
</dbReference>
<evidence type="ECO:0000313" key="4">
    <source>
        <dbReference type="Proteomes" id="UP000784294"/>
    </source>
</evidence>
<dbReference type="InterPro" id="IPR013577">
    <property type="entry name" value="LLGL2"/>
</dbReference>
<dbReference type="EMBL" id="CAAALY010019868">
    <property type="protein sequence ID" value="VEL14059.1"/>
    <property type="molecule type" value="Genomic_DNA"/>
</dbReference>
<evidence type="ECO:0000256" key="1">
    <source>
        <dbReference type="SAM" id="MobiDB-lite"/>
    </source>
</evidence>
<name>A0A448WKK9_9PLAT</name>
<feature type="region of interest" description="Disordered" evidence="1">
    <location>
        <begin position="31"/>
        <end position="72"/>
    </location>
</feature>
<comment type="caution">
    <text evidence="3">The sequence shown here is derived from an EMBL/GenBank/DDBJ whole genome shotgun (WGS) entry which is preliminary data.</text>
</comment>
<feature type="compositionally biased region" description="Acidic residues" evidence="1">
    <location>
        <begin position="38"/>
        <end position="50"/>
    </location>
</feature>
<feature type="domain" description="Lethal giant larvae homologue 2" evidence="2">
    <location>
        <begin position="89"/>
        <end position="149"/>
    </location>
</feature>
<dbReference type="AlphaFoldDB" id="A0A448WKK9"/>
<dbReference type="Pfam" id="PF08366">
    <property type="entry name" value="LLGL"/>
    <property type="match status" value="1"/>
</dbReference>
<dbReference type="OrthoDB" id="6257725at2759"/>
<protein>
    <recommendedName>
        <fullName evidence="2">Lethal giant larvae homologue 2 domain-containing protein</fullName>
    </recommendedName>
</protein>
<organism evidence="3 4">
    <name type="scientific">Protopolystoma xenopodis</name>
    <dbReference type="NCBI Taxonomy" id="117903"/>
    <lineage>
        <taxon>Eukaryota</taxon>
        <taxon>Metazoa</taxon>
        <taxon>Spiralia</taxon>
        <taxon>Lophotrochozoa</taxon>
        <taxon>Platyhelminthes</taxon>
        <taxon>Monogenea</taxon>
        <taxon>Polyopisthocotylea</taxon>
        <taxon>Polystomatidea</taxon>
        <taxon>Polystomatidae</taxon>
        <taxon>Protopolystoma</taxon>
    </lineage>
</organism>